<feature type="region of interest" description="Disordered" evidence="1">
    <location>
        <begin position="1"/>
        <end position="30"/>
    </location>
</feature>
<feature type="compositionally biased region" description="Polar residues" evidence="1">
    <location>
        <begin position="398"/>
        <end position="417"/>
    </location>
</feature>
<dbReference type="OrthoDB" id="3045089at2759"/>
<feature type="compositionally biased region" description="Polar residues" evidence="1">
    <location>
        <begin position="1"/>
        <end position="15"/>
    </location>
</feature>
<dbReference type="InterPro" id="IPR003892">
    <property type="entry name" value="CUE"/>
</dbReference>
<gene>
    <name evidence="3" type="ORF">RDWZM_006917</name>
</gene>
<feature type="region of interest" description="Disordered" evidence="1">
    <location>
        <begin position="388"/>
        <end position="419"/>
    </location>
</feature>
<dbReference type="EMBL" id="JAPWDV010000002">
    <property type="protein sequence ID" value="KAJ6221105.1"/>
    <property type="molecule type" value="Genomic_DNA"/>
</dbReference>
<protein>
    <recommendedName>
        <fullName evidence="2">CUE domain-containing protein</fullName>
    </recommendedName>
</protein>
<evidence type="ECO:0000259" key="2">
    <source>
        <dbReference type="PROSITE" id="PS51140"/>
    </source>
</evidence>
<dbReference type="AlphaFoldDB" id="A0A9Q0MC94"/>
<reference evidence="3" key="1">
    <citation type="submission" date="2022-12" db="EMBL/GenBank/DDBJ databases">
        <title>Genome assemblies of Blomia tropicalis.</title>
        <authorList>
            <person name="Cui Y."/>
        </authorList>
    </citation>
    <scope>NUCLEOTIDE SEQUENCE</scope>
    <source>
        <tissue evidence="3">Adult mites</tissue>
    </source>
</reference>
<dbReference type="SUPFAM" id="SSF46934">
    <property type="entry name" value="UBA-like"/>
    <property type="match status" value="2"/>
</dbReference>
<sequence>MISRTSIVSKQQQCLEQPKPESVFSSPRTSPSLISPALSAGRYFSSETTRNRIIQQFPKVGESYINHLMRLYHNRENLVISALLSEGHSRNNIMLDESLFYKIKAAFPNVETEVIRKLLIKNDNKEHRTIQAILGLFGLFNTARYEYSQCPQMKLKYLKFAYPDVDEIILLDLLFNNDNNVNKVIEHLKNLGHCTSELKVKILKISETAIVKEATEKLNAPRPVSLPIRTKHHANLEEQEIIRRKFIEKFPEIDTTIINAALEACGFEHDLAEHFLRSMTPQDSDKYFIRTLPDIPLKLYDKQLISRSTQTNYKLEDLFGQIETFIPNNNENSKEAIEDKQTWTKEDGIIIPKVNKRSKGPILKAIGASKPNPNYRLEIIRSSLEAKGPDPNLKIANKGSNESYKTKSIGSQLSNRKGSIGKQIKTLKEQFPDVDENDI</sequence>
<dbReference type="GO" id="GO:0043130">
    <property type="term" value="F:ubiquitin binding"/>
    <property type="evidence" value="ECO:0007669"/>
    <property type="project" value="InterPro"/>
</dbReference>
<accession>A0A9Q0MC94</accession>
<dbReference type="Proteomes" id="UP001142055">
    <property type="component" value="Chromosome 2"/>
</dbReference>
<evidence type="ECO:0000256" key="1">
    <source>
        <dbReference type="SAM" id="MobiDB-lite"/>
    </source>
</evidence>
<dbReference type="CDD" id="cd14279">
    <property type="entry name" value="CUE"/>
    <property type="match status" value="2"/>
</dbReference>
<comment type="caution">
    <text evidence="3">The sequence shown here is derived from an EMBL/GenBank/DDBJ whole genome shotgun (WGS) entry which is preliminary data.</text>
</comment>
<keyword evidence="4" id="KW-1185">Reference proteome</keyword>
<feature type="domain" description="CUE" evidence="2">
    <location>
        <begin position="150"/>
        <end position="193"/>
    </location>
</feature>
<dbReference type="PROSITE" id="PS51140">
    <property type="entry name" value="CUE"/>
    <property type="match status" value="1"/>
</dbReference>
<dbReference type="OMA" id="NTARYEY"/>
<evidence type="ECO:0000313" key="4">
    <source>
        <dbReference type="Proteomes" id="UP001142055"/>
    </source>
</evidence>
<evidence type="ECO:0000313" key="3">
    <source>
        <dbReference type="EMBL" id="KAJ6221105.1"/>
    </source>
</evidence>
<name>A0A9Q0MC94_BLOTA</name>
<organism evidence="3 4">
    <name type="scientific">Blomia tropicalis</name>
    <name type="common">Mite</name>
    <dbReference type="NCBI Taxonomy" id="40697"/>
    <lineage>
        <taxon>Eukaryota</taxon>
        <taxon>Metazoa</taxon>
        <taxon>Ecdysozoa</taxon>
        <taxon>Arthropoda</taxon>
        <taxon>Chelicerata</taxon>
        <taxon>Arachnida</taxon>
        <taxon>Acari</taxon>
        <taxon>Acariformes</taxon>
        <taxon>Sarcoptiformes</taxon>
        <taxon>Astigmata</taxon>
        <taxon>Glycyphagoidea</taxon>
        <taxon>Echimyopodidae</taxon>
        <taxon>Blomia</taxon>
    </lineage>
</organism>
<proteinExistence type="predicted"/>
<dbReference type="InterPro" id="IPR009060">
    <property type="entry name" value="UBA-like_sf"/>
</dbReference>